<evidence type="ECO:0000256" key="3">
    <source>
        <dbReference type="ARBA" id="ARBA00022692"/>
    </source>
</evidence>
<sequence length="244" mass="25507">MRAGLALFRRELAGYFATPIAAVFVVVFLVLAGALPIYAGDFFGRGEADLEPFFAFLPWLYLLLAPAIAMRLWAEEARTGTAELLFTLPIGPGAAVLAKFLAGWAVMALALALTFPMWLTVAWLGSPDHRVIAAGYAGSLLVAGLYLAVASAASAVTRNQVVAFILGVALCLLVTIPGAPALAGLLGNRLPAGIADALAVFGVLPHVRPIARGVIDLRDLVFFATVTAFFLFAASVALGLRRAG</sequence>
<keyword evidence="2" id="KW-1003">Cell membrane</keyword>
<dbReference type="Proteomes" id="UP000029995">
    <property type="component" value="Unassembled WGS sequence"/>
</dbReference>
<gene>
    <name evidence="7" type="ORF">P409_09710</name>
</gene>
<evidence type="ECO:0000256" key="1">
    <source>
        <dbReference type="ARBA" id="ARBA00004651"/>
    </source>
</evidence>
<name>A0A0A0D9H3_9PROT</name>
<comment type="caution">
    <text evidence="7">The sequence shown here is derived from an EMBL/GenBank/DDBJ whole genome shotgun (WGS) entry which is preliminary data.</text>
</comment>
<keyword evidence="4 6" id="KW-1133">Transmembrane helix</keyword>
<accession>A0A0A0D9H3</accession>
<evidence type="ECO:0000256" key="4">
    <source>
        <dbReference type="ARBA" id="ARBA00022989"/>
    </source>
</evidence>
<keyword evidence="5 6" id="KW-0472">Membrane</keyword>
<dbReference type="OrthoDB" id="9794512at2"/>
<dbReference type="EMBL" id="JANX01000087">
    <property type="protein sequence ID" value="KGM34513.1"/>
    <property type="molecule type" value="Genomic_DNA"/>
</dbReference>
<dbReference type="RefSeq" id="WP_034834846.1">
    <property type="nucleotide sequence ID" value="NZ_JANX01000087.1"/>
</dbReference>
<dbReference type="InterPro" id="IPR051449">
    <property type="entry name" value="ABC-2_transporter_component"/>
</dbReference>
<evidence type="ECO:0000313" key="7">
    <source>
        <dbReference type="EMBL" id="KGM34513.1"/>
    </source>
</evidence>
<feature type="transmembrane region" description="Helical" evidence="6">
    <location>
        <begin position="95"/>
        <end position="119"/>
    </location>
</feature>
<evidence type="ECO:0000256" key="6">
    <source>
        <dbReference type="SAM" id="Phobius"/>
    </source>
</evidence>
<dbReference type="GO" id="GO:0140359">
    <property type="term" value="F:ABC-type transporter activity"/>
    <property type="evidence" value="ECO:0007669"/>
    <property type="project" value="InterPro"/>
</dbReference>
<organism evidence="7 8">
    <name type="scientific">Inquilinus limosus MP06</name>
    <dbReference type="NCBI Taxonomy" id="1398085"/>
    <lineage>
        <taxon>Bacteria</taxon>
        <taxon>Pseudomonadati</taxon>
        <taxon>Pseudomonadota</taxon>
        <taxon>Alphaproteobacteria</taxon>
        <taxon>Rhodospirillales</taxon>
        <taxon>Rhodospirillaceae</taxon>
        <taxon>Inquilinus</taxon>
    </lineage>
</organism>
<protein>
    <submittedName>
        <fullName evidence="7">ABC transporter permease</fullName>
    </submittedName>
</protein>
<dbReference type="GO" id="GO:0005886">
    <property type="term" value="C:plasma membrane"/>
    <property type="evidence" value="ECO:0007669"/>
    <property type="project" value="UniProtKB-SubCell"/>
</dbReference>
<feature type="transmembrane region" description="Helical" evidence="6">
    <location>
        <begin position="12"/>
        <end position="38"/>
    </location>
</feature>
<dbReference type="Pfam" id="PF12679">
    <property type="entry name" value="ABC2_membrane_2"/>
    <property type="match status" value="1"/>
</dbReference>
<reference evidence="7 8" key="1">
    <citation type="submission" date="2014-01" db="EMBL/GenBank/DDBJ databases">
        <title>Genome sequence determination for a cystic fibrosis isolate, Inquilinus limosus.</title>
        <authorList>
            <person name="Pino M."/>
            <person name="Di Conza J."/>
            <person name="Gutkind G."/>
        </authorList>
    </citation>
    <scope>NUCLEOTIDE SEQUENCE [LARGE SCALE GENOMIC DNA]</scope>
    <source>
        <strain evidence="7 8">MP06</strain>
    </source>
</reference>
<evidence type="ECO:0000313" key="8">
    <source>
        <dbReference type="Proteomes" id="UP000029995"/>
    </source>
</evidence>
<feature type="transmembrane region" description="Helical" evidence="6">
    <location>
        <begin position="220"/>
        <end position="240"/>
    </location>
</feature>
<proteinExistence type="predicted"/>
<dbReference type="PANTHER" id="PTHR30294">
    <property type="entry name" value="MEMBRANE COMPONENT OF ABC TRANSPORTER YHHJ-RELATED"/>
    <property type="match status" value="1"/>
</dbReference>
<feature type="transmembrane region" description="Helical" evidence="6">
    <location>
        <begin position="131"/>
        <end position="149"/>
    </location>
</feature>
<keyword evidence="3 6" id="KW-0812">Transmembrane</keyword>
<dbReference type="AlphaFoldDB" id="A0A0A0D9H3"/>
<comment type="subcellular location">
    <subcellularLocation>
        <location evidence="1">Cell membrane</location>
        <topology evidence="1">Multi-pass membrane protein</topology>
    </subcellularLocation>
</comment>
<feature type="transmembrane region" description="Helical" evidence="6">
    <location>
        <begin position="161"/>
        <end position="183"/>
    </location>
</feature>
<evidence type="ECO:0000256" key="2">
    <source>
        <dbReference type="ARBA" id="ARBA00022475"/>
    </source>
</evidence>
<evidence type="ECO:0000256" key="5">
    <source>
        <dbReference type="ARBA" id="ARBA00023136"/>
    </source>
</evidence>
<dbReference type="PANTHER" id="PTHR30294:SF29">
    <property type="entry name" value="MULTIDRUG ABC TRANSPORTER PERMEASE YBHS-RELATED"/>
    <property type="match status" value="1"/>
</dbReference>
<feature type="transmembrane region" description="Helical" evidence="6">
    <location>
        <begin position="53"/>
        <end position="74"/>
    </location>
</feature>